<dbReference type="CDD" id="cd00761">
    <property type="entry name" value="Glyco_tranf_GTA_type"/>
    <property type="match status" value="1"/>
</dbReference>
<evidence type="ECO:0000313" key="6">
    <source>
        <dbReference type="Proteomes" id="UP000623307"/>
    </source>
</evidence>
<dbReference type="Proteomes" id="UP000623307">
    <property type="component" value="Chromosome 2"/>
</dbReference>
<reference evidence="3" key="1">
    <citation type="submission" date="2018-01" db="EMBL/GenBank/DDBJ databases">
        <authorList>
            <person name="Clerissi C."/>
        </authorList>
    </citation>
    <scope>NUCLEOTIDE SEQUENCE</scope>
    <source>
        <strain evidence="3">Cupriavidus oxalaticus LMG 2235</strain>
    </source>
</reference>
<dbReference type="EMBL" id="CP069812">
    <property type="protein sequence ID" value="QRQ93521.1"/>
    <property type="molecule type" value="Genomic_DNA"/>
</dbReference>
<dbReference type="PANTHER" id="PTHR43685:SF2">
    <property type="entry name" value="GLYCOSYLTRANSFERASE 2-LIKE DOMAIN-CONTAINING PROTEIN"/>
    <property type="match status" value="1"/>
</dbReference>
<protein>
    <submittedName>
        <fullName evidence="3">Glycosyl transferase family 2</fullName>
    </submittedName>
    <submittedName>
        <fullName evidence="2">Glycosyltransferase family 2 protein</fullName>
    </submittedName>
</protein>
<dbReference type="InterPro" id="IPR001173">
    <property type="entry name" value="Glyco_trans_2-like"/>
</dbReference>
<reference evidence="2 6" key="3">
    <citation type="submission" date="2021-02" db="EMBL/GenBank/DDBJ databases">
        <title>Complete Genome Sequence of Cupriavidus oxalaticus Strain Ox1, a Soil Oxalate-Degrading Species.</title>
        <authorList>
            <person name="Palmieri F."/>
            <person name="Udriet P."/>
            <person name="Deuasquier M."/>
            <person name="Beaudoing E."/>
            <person name="Johnson S.L."/>
            <person name="Davenport K.W."/>
            <person name="Chain P.S."/>
            <person name="Bindschedler S."/>
            <person name="Junier P."/>
        </authorList>
    </citation>
    <scope>NUCLEOTIDE SEQUENCE [LARGE SCALE GENOMIC DNA]</scope>
    <source>
        <strain evidence="2 6">Ox1</strain>
    </source>
</reference>
<dbReference type="AlphaFoldDB" id="A0A375FT99"/>
<organism evidence="3 5">
    <name type="scientific">Cupriavidus oxalaticus</name>
    <dbReference type="NCBI Taxonomy" id="96344"/>
    <lineage>
        <taxon>Bacteria</taxon>
        <taxon>Pseudomonadati</taxon>
        <taxon>Pseudomonadota</taxon>
        <taxon>Betaproteobacteria</taxon>
        <taxon>Burkholderiales</taxon>
        <taxon>Burkholderiaceae</taxon>
        <taxon>Cupriavidus</taxon>
    </lineage>
</organism>
<name>A0A375FT99_9BURK</name>
<feature type="domain" description="Glycosyltransferase 2-like" evidence="1">
    <location>
        <begin position="330"/>
        <end position="498"/>
    </location>
</feature>
<gene>
    <name evidence="4" type="ORF">CO2235_200131</name>
    <name evidence="3" type="ORF">CO2235_U850036</name>
    <name evidence="2" type="ORF">JTE92_26010</name>
</gene>
<accession>A0A375FT99</accession>
<keyword evidence="6" id="KW-1185">Reference proteome</keyword>
<dbReference type="InterPro" id="IPR029044">
    <property type="entry name" value="Nucleotide-diphossugar_trans"/>
</dbReference>
<evidence type="ECO:0000313" key="2">
    <source>
        <dbReference type="EMBL" id="QRQ93521.1"/>
    </source>
</evidence>
<dbReference type="EMBL" id="OGUS01000093">
    <property type="protein sequence ID" value="SPC08544.1"/>
    <property type="molecule type" value="Genomic_DNA"/>
</dbReference>
<dbReference type="OrthoDB" id="9811884at2"/>
<proteinExistence type="predicted"/>
<keyword evidence="3" id="KW-0808">Transferase</keyword>
<dbReference type="GeneID" id="303493029"/>
<dbReference type="EMBL" id="OGUS01000121">
    <property type="protein sequence ID" value="SPC14275.1"/>
    <property type="molecule type" value="Genomic_DNA"/>
</dbReference>
<sequence length="665" mass="74830">MTTANIESLGPVLPLVTVIIPCYNQGVYLRDALYSIEGAYSGPLELIVVDDGSTDARTKRELENLRSERSILRVVRKENGGLSSARNTGLQHATGSYVQFLDADDLLVPNKIDRQLDHFAIAPGLDVSVSDYMLCDDTRISCSNVESAISTSAFELSDFLFRWERGLSIPIHCGLFRREALNHLRFDETLRAKEDWVFWSMLKLRGSKMAYFPLRGAVYRQHAQSMRRSYLRMGDSWLCAAGKIRALMPPGLYPSFMDTAIAWHAECYRKHPSYMEELSSATVLGTANASSTGSGAGVPQIVDDEPSAKLAELAAKFAALPALAGAPLISVIIPIYNHYQYLIECLSSVASQDAASFEVVCIDDASTDPRVAQLLALVEKTSTRLRVLRREQNCGISANQNEAVAHARGEYLAFLDCDDVLPSQALSEMTMQIRDYPAVDYFFSDRIDIDSNGEILRHALYGGYENIVYSDKNDLRSDLLDGMVASHLKVIRKSVYLKVGGTSDQFSGIQDWELALRIADFGRFRYVNKPLYHHRIHAQSVSRADSGRQFEKTNILRRQYQLKWLNSGGRQGRLNAEDILFEDGALPTLRELKKLWIEGRKCRVVLERNCSPSVLNFLREFNSYFESVTYKDISCWVALMGYVWGNILIPENSSFGFHIEHQMKH</sequence>
<evidence type="ECO:0000313" key="3">
    <source>
        <dbReference type="EMBL" id="SPC08544.1"/>
    </source>
</evidence>
<evidence type="ECO:0000259" key="1">
    <source>
        <dbReference type="Pfam" id="PF00535"/>
    </source>
</evidence>
<dbReference type="PANTHER" id="PTHR43685">
    <property type="entry name" value="GLYCOSYLTRANSFERASE"/>
    <property type="match status" value="1"/>
</dbReference>
<feature type="domain" description="Glycosyltransferase 2-like" evidence="1">
    <location>
        <begin position="17"/>
        <end position="183"/>
    </location>
</feature>
<dbReference type="Pfam" id="PF00535">
    <property type="entry name" value="Glycos_transf_2"/>
    <property type="match status" value="2"/>
</dbReference>
<reference evidence="5" key="2">
    <citation type="submission" date="2018-01" db="EMBL/GenBank/DDBJ databases">
        <authorList>
            <person name="Gaut B.S."/>
            <person name="Morton B.R."/>
            <person name="Clegg M.T."/>
            <person name="Duvall M.R."/>
        </authorList>
    </citation>
    <scope>NUCLEOTIDE SEQUENCE [LARGE SCALE GENOMIC DNA]</scope>
</reference>
<dbReference type="Proteomes" id="UP000256862">
    <property type="component" value="Chromosome CO2235"/>
</dbReference>
<evidence type="ECO:0000313" key="5">
    <source>
        <dbReference type="Proteomes" id="UP000256862"/>
    </source>
</evidence>
<dbReference type="InterPro" id="IPR050834">
    <property type="entry name" value="Glycosyltransf_2"/>
</dbReference>
<dbReference type="RefSeq" id="WP_084254723.1">
    <property type="nucleotide sequence ID" value="NZ_CP069810.1"/>
</dbReference>
<dbReference type="GO" id="GO:0016740">
    <property type="term" value="F:transferase activity"/>
    <property type="evidence" value="ECO:0007669"/>
    <property type="project" value="UniProtKB-KW"/>
</dbReference>
<dbReference type="SUPFAM" id="SSF53448">
    <property type="entry name" value="Nucleotide-diphospho-sugar transferases"/>
    <property type="match status" value="2"/>
</dbReference>
<dbReference type="Gene3D" id="3.90.550.10">
    <property type="entry name" value="Spore Coat Polysaccharide Biosynthesis Protein SpsA, Chain A"/>
    <property type="match status" value="2"/>
</dbReference>
<evidence type="ECO:0000313" key="4">
    <source>
        <dbReference type="EMBL" id="SPC14275.1"/>
    </source>
</evidence>